<dbReference type="EMBL" id="CAMGYJ010000004">
    <property type="protein sequence ID" value="CAI0400055.1"/>
    <property type="molecule type" value="Genomic_DNA"/>
</dbReference>
<protein>
    <submittedName>
        <fullName evidence="1">Uncharacterized protein</fullName>
    </submittedName>
</protein>
<comment type="caution">
    <text evidence="1">The sequence shown here is derived from an EMBL/GenBank/DDBJ whole genome shotgun (WGS) entry which is preliminary data.</text>
</comment>
<gene>
    <name evidence="1" type="ORF">LITE_LOCUS10576</name>
</gene>
<keyword evidence="2" id="KW-1185">Reference proteome</keyword>
<name>A0AAV0IUR4_9ROSI</name>
<proteinExistence type="predicted"/>
<dbReference type="Proteomes" id="UP001154282">
    <property type="component" value="Unassembled WGS sequence"/>
</dbReference>
<organism evidence="1 2">
    <name type="scientific">Linum tenue</name>
    <dbReference type="NCBI Taxonomy" id="586396"/>
    <lineage>
        <taxon>Eukaryota</taxon>
        <taxon>Viridiplantae</taxon>
        <taxon>Streptophyta</taxon>
        <taxon>Embryophyta</taxon>
        <taxon>Tracheophyta</taxon>
        <taxon>Spermatophyta</taxon>
        <taxon>Magnoliopsida</taxon>
        <taxon>eudicotyledons</taxon>
        <taxon>Gunneridae</taxon>
        <taxon>Pentapetalae</taxon>
        <taxon>rosids</taxon>
        <taxon>fabids</taxon>
        <taxon>Malpighiales</taxon>
        <taxon>Linaceae</taxon>
        <taxon>Linum</taxon>
    </lineage>
</organism>
<sequence length="63" mass="7210">MSELIQMLLWMSLRTKKSMLNFYIPSSGRIPTLLSIRGWTSTLSLLHCLTIWRSIGSQSSTHV</sequence>
<accession>A0AAV0IUR4</accession>
<evidence type="ECO:0000313" key="2">
    <source>
        <dbReference type="Proteomes" id="UP001154282"/>
    </source>
</evidence>
<dbReference type="AlphaFoldDB" id="A0AAV0IUR4"/>
<reference evidence="1" key="1">
    <citation type="submission" date="2022-08" db="EMBL/GenBank/DDBJ databases">
        <authorList>
            <person name="Gutierrez-Valencia J."/>
        </authorList>
    </citation>
    <scope>NUCLEOTIDE SEQUENCE</scope>
</reference>
<evidence type="ECO:0000313" key="1">
    <source>
        <dbReference type="EMBL" id="CAI0400055.1"/>
    </source>
</evidence>